<dbReference type="HAMAP" id="MF_00984">
    <property type="entry name" value="SSB"/>
    <property type="match status" value="1"/>
</dbReference>
<dbReference type="RefSeq" id="WP_138728014.1">
    <property type="nucleotide sequence ID" value="NZ_SRMP02000012.1"/>
</dbReference>
<name>A0ABW9JGV0_9SPHI</name>
<dbReference type="InterPro" id="IPR000424">
    <property type="entry name" value="Primosome_PriB/ssb"/>
</dbReference>
<dbReference type="NCBIfam" id="TIGR00621">
    <property type="entry name" value="ssb"/>
    <property type="match status" value="1"/>
</dbReference>
<proteinExistence type="inferred from homology"/>
<comment type="caution">
    <text evidence="2">Lacks conserved residue(s) required for the propagation of feature annotation.</text>
</comment>
<evidence type="ECO:0000256" key="1">
    <source>
        <dbReference type="ARBA" id="ARBA00023125"/>
    </source>
</evidence>
<dbReference type="PANTHER" id="PTHR10302:SF0">
    <property type="entry name" value="SINGLE-STRANDED DNA-BINDING PROTEIN, MITOCHONDRIAL"/>
    <property type="match status" value="1"/>
</dbReference>
<dbReference type="Gene3D" id="2.40.50.140">
    <property type="entry name" value="Nucleic acid-binding proteins"/>
    <property type="match status" value="1"/>
</dbReference>
<dbReference type="GO" id="GO:0003677">
    <property type="term" value="F:DNA binding"/>
    <property type="evidence" value="ECO:0007669"/>
    <property type="project" value="UniProtKB-KW"/>
</dbReference>
<keyword evidence="5" id="KW-1185">Reference proteome</keyword>
<dbReference type="InterPro" id="IPR012340">
    <property type="entry name" value="NA-bd_OB-fold"/>
</dbReference>
<keyword evidence="1 2" id="KW-0238">DNA-binding</keyword>
<dbReference type="SUPFAM" id="SSF50249">
    <property type="entry name" value="Nucleic acid-binding proteins"/>
    <property type="match status" value="1"/>
</dbReference>
<dbReference type="InterPro" id="IPR011344">
    <property type="entry name" value="ssDNA-bd"/>
</dbReference>
<evidence type="ECO:0000313" key="5">
    <source>
        <dbReference type="Proteomes" id="UP001517367"/>
    </source>
</evidence>
<comment type="caution">
    <text evidence="4">The sequence shown here is derived from an EMBL/GenBank/DDBJ whole genome shotgun (WGS) entry which is preliminary data.</text>
</comment>
<accession>A0ABW9JGV0</accession>
<dbReference type="CDD" id="cd04496">
    <property type="entry name" value="SSB_OBF"/>
    <property type="match status" value="1"/>
</dbReference>
<evidence type="ECO:0000256" key="3">
    <source>
        <dbReference type="RuleBase" id="RU000524"/>
    </source>
</evidence>
<dbReference type="EMBL" id="SRMP02000012">
    <property type="protein sequence ID" value="MFN0291406.1"/>
    <property type="molecule type" value="Genomic_DNA"/>
</dbReference>
<dbReference type="Pfam" id="PF00436">
    <property type="entry name" value="SSB"/>
    <property type="match status" value="1"/>
</dbReference>
<dbReference type="PANTHER" id="PTHR10302">
    <property type="entry name" value="SINGLE-STRANDED DNA-BINDING PROTEIN"/>
    <property type="match status" value="1"/>
</dbReference>
<protein>
    <recommendedName>
        <fullName evidence="2 3">Single-stranded DNA-binding protein</fullName>
        <shortName evidence="2">SSB</shortName>
    </recommendedName>
</protein>
<reference evidence="4 5" key="1">
    <citation type="submission" date="2024-12" db="EMBL/GenBank/DDBJ databases">
        <authorList>
            <person name="Hu S."/>
        </authorList>
    </citation>
    <scope>NUCLEOTIDE SEQUENCE [LARGE SCALE GENOMIC DNA]</scope>
    <source>
        <strain evidence="4 5">P-25</strain>
    </source>
</reference>
<sequence>MSGINKVILVGHLGKDPEVRHLEGGVTVASFPLATSETFNKDGKRVEQTEWHNIVLWRGLAEVASKYLQKGKLVYIEGKLRTRSFEDKEKVKKYVTEIVAENFTMLGRKSDFEPAGSNGVLPANNKIEDDFSTSIDQSGDLPF</sequence>
<evidence type="ECO:0000313" key="4">
    <source>
        <dbReference type="EMBL" id="MFN0291406.1"/>
    </source>
</evidence>
<dbReference type="Proteomes" id="UP001517367">
    <property type="component" value="Unassembled WGS sequence"/>
</dbReference>
<organism evidence="4 5">
    <name type="scientific">Pedobacter helvus</name>
    <dbReference type="NCBI Taxonomy" id="2563444"/>
    <lineage>
        <taxon>Bacteria</taxon>
        <taxon>Pseudomonadati</taxon>
        <taxon>Bacteroidota</taxon>
        <taxon>Sphingobacteriia</taxon>
        <taxon>Sphingobacteriales</taxon>
        <taxon>Sphingobacteriaceae</taxon>
        <taxon>Pedobacter</taxon>
    </lineage>
</organism>
<gene>
    <name evidence="4" type="ORF">E5L68_008375</name>
</gene>
<comment type="subunit">
    <text evidence="2">Homotetramer.</text>
</comment>
<dbReference type="PROSITE" id="PS50935">
    <property type="entry name" value="SSB"/>
    <property type="match status" value="1"/>
</dbReference>
<evidence type="ECO:0000256" key="2">
    <source>
        <dbReference type="HAMAP-Rule" id="MF_00984"/>
    </source>
</evidence>